<dbReference type="Pfam" id="PF00172">
    <property type="entry name" value="Zn_clus"/>
    <property type="match status" value="1"/>
</dbReference>
<keyword evidence="8" id="KW-1185">Reference proteome</keyword>
<feature type="domain" description="Zn(2)-C6 fungal-type" evidence="6">
    <location>
        <begin position="7"/>
        <end position="41"/>
    </location>
</feature>
<evidence type="ECO:0000256" key="4">
    <source>
        <dbReference type="ARBA" id="ARBA00023242"/>
    </source>
</evidence>
<dbReference type="STRING" id="1441469.A0A225AQM4"/>
<dbReference type="Gene3D" id="4.10.240.10">
    <property type="entry name" value="Zn(2)-C6 fungal-type DNA-binding domain"/>
    <property type="match status" value="1"/>
</dbReference>
<feature type="compositionally biased region" description="Low complexity" evidence="5">
    <location>
        <begin position="68"/>
        <end position="83"/>
    </location>
</feature>
<dbReference type="GO" id="GO:0003677">
    <property type="term" value="F:DNA binding"/>
    <property type="evidence" value="ECO:0007669"/>
    <property type="project" value="UniProtKB-KW"/>
</dbReference>
<organism evidence="7 8">
    <name type="scientific">Talaromyces atroroseus</name>
    <dbReference type="NCBI Taxonomy" id="1441469"/>
    <lineage>
        <taxon>Eukaryota</taxon>
        <taxon>Fungi</taxon>
        <taxon>Dikarya</taxon>
        <taxon>Ascomycota</taxon>
        <taxon>Pezizomycotina</taxon>
        <taxon>Eurotiomycetes</taxon>
        <taxon>Eurotiomycetidae</taxon>
        <taxon>Eurotiales</taxon>
        <taxon>Trichocomaceae</taxon>
        <taxon>Talaromyces</taxon>
        <taxon>Talaromyces sect. Trachyspermi</taxon>
    </lineage>
</organism>
<comment type="caution">
    <text evidence="7">The sequence shown here is derived from an EMBL/GenBank/DDBJ whole genome shotgun (WGS) entry which is preliminary data.</text>
</comment>
<dbReference type="InterPro" id="IPR001138">
    <property type="entry name" value="Zn2Cys6_DnaBD"/>
</dbReference>
<feature type="region of interest" description="Disordered" evidence="5">
    <location>
        <begin position="43"/>
        <end position="93"/>
    </location>
</feature>
<dbReference type="OrthoDB" id="4330117at2759"/>
<keyword evidence="1" id="KW-0805">Transcription regulation</keyword>
<keyword evidence="2" id="KW-0238">DNA-binding</keyword>
<dbReference type="GeneID" id="31000228"/>
<evidence type="ECO:0000259" key="6">
    <source>
        <dbReference type="PROSITE" id="PS50048"/>
    </source>
</evidence>
<evidence type="ECO:0000256" key="2">
    <source>
        <dbReference type="ARBA" id="ARBA00023125"/>
    </source>
</evidence>
<gene>
    <name evidence="7" type="ORF">UA08_00473</name>
</gene>
<dbReference type="CDD" id="cd00067">
    <property type="entry name" value="GAL4"/>
    <property type="match status" value="1"/>
</dbReference>
<dbReference type="InterPro" id="IPR036864">
    <property type="entry name" value="Zn2-C6_fun-type_DNA-bd_sf"/>
</dbReference>
<evidence type="ECO:0000256" key="3">
    <source>
        <dbReference type="ARBA" id="ARBA00023163"/>
    </source>
</evidence>
<name>A0A225AQM4_TALAT</name>
<dbReference type="GO" id="GO:0008270">
    <property type="term" value="F:zinc ion binding"/>
    <property type="evidence" value="ECO:0007669"/>
    <property type="project" value="InterPro"/>
</dbReference>
<dbReference type="RefSeq" id="XP_020124042.1">
    <property type="nucleotide sequence ID" value="XM_020260283.1"/>
</dbReference>
<dbReference type="SUPFAM" id="SSF57701">
    <property type="entry name" value="Zn2/Cys6 DNA-binding domain"/>
    <property type="match status" value="1"/>
</dbReference>
<evidence type="ECO:0000256" key="1">
    <source>
        <dbReference type="ARBA" id="ARBA00023015"/>
    </source>
</evidence>
<accession>A0A225AQM4</accession>
<dbReference type="PROSITE" id="PS50048">
    <property type="entry name" value="ZN2_CY6_FUNGAL_2"/>
    <property type="match status" value="1"/>
</dbReference>
<evidence type="ECO:0000313" key="8">
    <source>
        <dbReference type="Proteomes" id="UP000214365"/>
    </source>
</evidence>
<evidence type="ECO:0000313" key="7">
    <source>
        <dbReference type="EMBL" id="OKL63921.1"/>
    </source>
</evidence>
<dbReference type="AlphaFoldDB" id="A0A225AQM4"/>
<reference evidence="7 8" key="1">
    <citation type="submission" date="2015-06" db="EMBL/GenBank/DDBJ databases">
        <title>Talaromyces atroroseus IBT 11181 draft genome.</title>
        <authorList>
            <person name="Rasmussen K.B."/>
            <person name="Rasmussen S."/>
            <person name="Petersen B."/>
            <person name="Sicheritz-Ponten T."/>
            <person name="Mortensen U.H."/>
            <person name="Thrane U."/>
        </authorList>
    </citation>
    <scope>NUCLEOTIDE SEQUENCE [LARGE SCALE GENOMIC DNA]</scope>
    <source>
        <strain evidence="7 8">IBT 11181</strain>
    </source>
</reference>
<proteinExistence type="predicted"/>
<keyword evidence="4" id="KW-0539">Nucleus</keyword>
<dbReference type="EMBL" id="LFMY01000001">
    <property type="protein sequence ID" value="OKL63921.1"/>
    <property type="molecule type" value="Genomic_DNA"/>
</dbReference>
<protein>
    <recommendedName>
        <fullName evidence="6">Zn(2)-C6 fungal-type domain-containing protein</fullName>
    </recommendedName>
</protein>
<evidence type="ECO:0000256" key="5">
    <source>
        <dbReference type="SAM" id="MobiDB-lite"/>
    </source>
</evidence>
<keyword evidence="3" id="KW-0804">Transcription</keyword>
<dbReference type="GO" id="GO:0000981">
    <property type="term" value="F:DNA-binding transcription factor activity, RNA polymerase II-specific"/>
    <property type="evidence" value="ECO:0007669"/>
    <property type="project" value="InterPro"/>
</dbReference>
<sequence>MPPNRRACDRCHNQKLRCPRHNSNDNESCMRCLEIGASCVYSAPKPTGRPSSKHYSRAHISRDRAQRDSSSSSNSTAASGSSRITATTQPSSMDKPIVEDAAVPLPPLPALHAPMMAAAAANLAPDFSSPMVTVADLTLTGADDSHEWTSFLGYDLHQVNVSNNREFESFPVDVDNFIADGLLVDNNSYAHDTGISEARIGSTSTTSRLPRLWPRRADQTEVLNRRLSDLNTRLYPVYKTSCLYVDAQKEFPDALILNATFDAASNFLASDTSVRRSENEQQPERGCKAVIETFQTSADLLDVLHQYLTSFGESKQSLRNLSESSVETVTLPAQSLTTELTPVTSADNSDKINSVFDKAGFDSVTPHLCIACYIRLLHIYQRLIEALRNDATSCKENRFPSETFKMELRLVLVVGLIVSLLDRLRTSIAAYLSILDDQVELPELTGNDLGTGTAVLEARVQAEIQQLQATLRISSQ</sequence>
<dbReference type="SMART" id="SM00066">
    <property type="entry name" value="GAL4"/>
    <property type="match status" value="1"/>
</dbReference>
<dbReference type="PROSITE" id="PS00463">
    <property type="entry name" value="ZN2_CY6_FUNGAL_1"/>
    <property type="match status" value="1"/>
</dbReference>
<dbReference type="Proteomes" id="UP000214365">
    <property type="component" value="Unassembled WGS sequence"/>
</dbReference>